<dbReference type="RefSeq" id="WP_146810711.1">
    <property type="nucleotide sequence ID" value="NZ_BJXC01000018.1"/>
</dbReference>
<dbReference type="InterPro" id="IPR010921">
    <property type="entry name" value="Trp_repressor/repl_initiator"/>
</dbReference>
<organism evidence="1 2">
    <name type="scientific">Empedobacter brevis NBRC 14943 = ATCC 43319</name>
    <dbReference type="NCBI Taxonomy" id="1218108"/>
    <lineage>
        <taxon>Bacteria</taxon>
        <taxon>Pseudomonadati</taxon>
        <taxon>Bacteroidota</taxon>
        <taxon>Flavobacteriia</taxon>
        <taxon>Flavobacteriales</taxon>
        <taxon>Weeksellaceae</taxon>
        <taxon>Empedobacter</taxon>
    </lineage>
</organism>
<comment type="caution">
    <text evidence="1">The sequence shown here is derived from an EMBL/GenBank/DDBJ whole genome shotgun (WGS) entry which is preliminary data.</text>
</comment>
<dbReference type="SUPFAM" id="SSF48295">
    <property type="entry name" value="TrpR-like"/>
    <property type="match status" value="1"/>
</dbReference>
<dbReference type="Proteomes" id="UP000321245">
    <property type="component" value="Unassembled WGS sequence"/>
</dbReference>
<evidence type="ECO:0000313" key="1">
    <source>
        <dbReference type="EMBL" id="GEM52723.1"/>
    </source>
</evidence>
<protein>
    <recommendedName>
        <fullName evidence="3">Transposase</fullName>
    </recommendedName>
</protein>
<sequence length="105" mass="12601">MKRINYKILYTDILNDCHPDKLPLCKEILEKKSLSVFDILDLNRLIFGNQDLQNKSFNRKFRSYSKEDILFILDYQKENKLTNSQLANHFKLSRNSVAKWKKTFI</sequence>
<gene>
    <name evidence="1" type="ORF">EB1_25130</name>
</gene>
<dbReference type="GO" id="GO:0043565">
    <property type="term" value="F:sequence-specific DNA binding"/>
    <property type="evidence" value="ECO:0007669"/>
    <property type="project" value="InterPro"/>
</dbReference>
<proteinExistence type="predicted"/>
<dbReference type="AlphaFoldDB" id="A0A511NIW8"/>
<dbReference type="EMBL" id="BJXC01000018">
    <property type="protein sequence ID" value="GEM52723.1"/>
    <property type="molecule type" value="Genomic_DNA"/>
</dbReference>
<evidence type="ECO:0000313" key="2">
    <source>
        <dbReference type="Proteomes" id="UP000321245"/>
    </source>
</evidence>
<reference evidence="1 2" key="1">
    <citation type="submission" date="2019-07" db="EMBL/GenBank/DDBJ databases">
        <title>Whole genome shotgun sequence of Empedobacter brevis NBRC 14943.</title>
        <authorList>
            <person name="Hosoyama A."/>
            <person name="Uohara A."/>
            <person name="Ohji S."/>
            <person name="Ichikawa N."/>
        </authorList>
    </citation>
    <scope>NUCLEOTIDE SEQUENCE [LARGE SCALE GENOMIC DNA]</scope>
    <source>
        <strain evidence="1 2">NBRC 14943</strain>
    </source>
</reference>
<name>A0A511NIW8_9FLAO</name>
<evidence type="ECO:0008006" key="3">
    <source>
        <dbReference type="Google" id="ProtNLM"/>
    </source>
</evidence>
<accession>A0A511NIW8</accession>
<keyword evidence="2" id="KW-1185">Reference proteome</keyword>